<reference evidence="1 2" key="1">
    <citation type="submission" date="2018-06" db="EMBL/GenBank/DDBJ databases">
        <authorList>
            <consortium name="Pathogen Informatics"/>
            <person name="Doyle S."/>
        </authorList>
    </citation>
    <scope>NUCLEOTIDE SEQUENCE [LARGE SCALE GENOMIC DNA]</scope>
    <source>
        <strain evidence="1 2">NCTC5050</strain>
    </source>
</reference>
<name>A0A377YWE5_KLEPO</name>
<dbReference type="EMBL" id="UGLZ01000003">
    <property type="protein sequence ID" value="STU55741.1"/>
    <property type="molecule type" value="Genomic_DNA"/>
</dbReference>
<dbReference type="AlphaFoldDB" id="A0A377YWE5"/>
<dbReference type="InterPro" id="IPR021882">
    <property type="entry name" value="DUF3491"/>
</dbReference>
<dbReference type="Proteomes" id="UP000255382">
    <property type="component" value="Unassembled WGS sequence"/>
</dbReference>
<organism evidence="1 2">
    <name type="scientific">Klebsiella pneumoniae subsp. ozaenae</name>
    <dbReference type="NCBI Taxonomy" id="574"/>
    <lineage>
        <taxon>Bacteria</taxon>
        <taxon>Pseudomonadati</taxon>
        <taxon>Pseudomonadota</taxon>
        <taxon>Gammaproteobacteria</taxon>
        <taxon>Enterobacterales</taxon>
        <taxon>Enterobacteriaceae</taxon>
        <taxon>Klebsiella/Raoultella group</taxon>
        <taxon>Klebsiella</taxon>
        <taxon>Klebsiella pneumoniae complex</taxon>
    </lineage>
</organism>
<dbReference type="Pfam" id="PF11996">
    <property type="entry name" value="DUF3491"/>
    <property type="match status" value="1"/>
</dbReference>
<gene>
    <name evidence="1" type="ORF">NCTC5050_00296</name>
</gene>
<evidence type="ECO:0000313" key="2">
    <source>
        <dbReference type="Proteomes" id="UP000255382"/>
    </source>
</evidence>
<keyword evidence="2" id="KW-1185">Reference proteome</keyword>
<accession>A0A377YWE5</accession>
<sequence length="97" mass="11678">MYHPGFIRIHNHDLTIKFFYLSEKNVVRTLDITLRNYFTKRIDDISEPEKMIATTPLPDSRLIRQKYHWRLIYMGDTPLSIIGLVSVKNYSKYRMKN</sequence>
<protein>
    <submittedName>
        <fullName evidence="1">Protein of uncharacterized function (DUF3491)</fullName>
    </submittedName>
</protein>
<evidence type="ECO:0000313" key="1">
    <source>
        <dbReference type="EMBL" id="STU55741.1"/>
    </source>
</evidence>
<proteinExistence type="predicted"/>